<dbReference type="GO" id="GO:0006383">
    <property type="term" value="P:transcription by RNA polymerase III"/>
    <property type="evidence" value="ECO:0007669"/>
    <property type="project" value="InterPro"/>
</dbReference>
<name>A0A4R0RPM9_9APHY</name>
<feature type="compositionally biased region" description="Acidic residues" evidence="1">
    <location>
        <begin position="800"/>
        <end position="812"/>
    </location>
</feature>
<proteinExistence type="predicted"/>
<dbReference type="InterPro" id="IPR039340">
    <property type="entry name" value="Tfc4/TFIIIC-102/Sfc4"/>
</dbReference>
<dbReference type="InterPro" id="IPR011990">
    <property type="entry name" value="TPR-like_helical_dom_sf"/>
</dbReference>
<reference evidence="2 3" key="1">
    <citation type="submission" date="2018-11" db="EMBL/GenBank/DDBJ databases">
        <title>Genome assembly of Steccherinum ochraceum LE-BIN_3174, the white-rot fungus of the Steccherinaceae family (The Residual Polyporoid clade, Polyporales, Basidiomycota).</title>
        <authorList>
            <person name="Fedorova T.V."/>
            <person name="Glazunova O.A."/>
            <person name="Landesman E.O."/>
            <person name="Moiseenko K.V."/>
            <person name="Psurtseva N.V."/>
            <person name="Savinova O.S."/>
            <person name="Shakhova N.V."/>
            <person name="Tyazhelova T.V."/>
            <person name="Vasina D.V."/>
        </authorList>
    </citation>
    <scope>NUCLEOTIDE SEQUENCE [LARGE SCALE GENOMIC DNA]</scope>
    <source>
        <strain evidence="2 3">LE-BIN_3174</strain>
    </source>
</reference>
<dbReference type="InterPro" id="IPR019734">
    <property type="entry name" value="TPR_rpt"/>
</dbReference>
<dbReference type="PANTHER" id="PTHR23082:SF0">
    <property type="entry name" value="GENERAL TRANSCRIPTION FACTOR 3C POLYPEPTIDE 3"/>
    <property type="match status" value="1"/>
</dbReference>
<dbReference type="AlphaFoldDB" id="A0A4R0RPM9"/>
<dbReference type="Proteomes" id="UP000292702">
    <property type="component" value="Unassembled WGS sequence"/>
</dbReference>
<protein>
    <submittedName>
        <fullName evidence="2">Transcription factor TFIIIC subunit tfc4</fullName>
    </submittedName>
</protein>
<organism evidence="2 3">
    <name type="scientific">Steccherinum ochraceum</name>
    <dbReference type="NCBI Taxonomy" id="92696"/>
    <lineage>
        <taxon>Eukaryota</taxon>
        <taxon>Fungi</taxon>
        <taxon>Dikarya</taxon>
        <taxon>Basidiomycota</taxon>
        <taxon>Agaricomycotina</taxon>
        <taxon>Agaricomycetes</taxon>
        <taxon>Polyporales</taxon>
        <taxon>Steccherinaceae</taxon>
        <taxon>Steccherinum</taxon>
    </lineage>
</organism>
<dbReference type="PANTHER" id="PTHR23082">
    <property type="entry name" value="TRANSCRIPTION INITIATION FACTOR IIIC TFIIIC , POLYPEPTIDE 3-RELATED"/>
    <property type="match status" value="1"/>
</dbReference>
<evidence type="ECO:0000256" key="1">
    <source>
        <dbReference type="SAM" id="MobiDB-lite"/>
    </source>
</evidence>
<feature type="region of interest" description="Disordered" evidence="1">
    <location>
        <begin position="522"/>
        <end position="541"/>
    </location>
</feature>
<sequence length="988" mass="110585">MAPDGDMDTADVDDEYEESTEYTSEEDDESADEGDGGESLGEGSSQDVAVDADFDRLVQDIRRSSSGSSSGILGSAWNLNFDPQAQDAEFLNDLREASGIGKRKKKRGRRPGVTLSPEVQALLGEANQAYIDGDVDSAMRTMQEVIRIESRAHSAWQVLARCFEHKGSPDKALGARIMAAHLSNDPEEWSACAEESRNIGNHKQALYCYQKLYRFDPSNINALWDRAALAKDVGELRIASTALQTILKHVPHDLPTLEELRPILIELSSLDRCTELFLGAFEHYQQLFPLGIGPGPDGVPASGGGFGLMEILVLADLQNTLGQYDKAIETIRKGCRWLQGRSKQVFWDDCEDDREYDTADVTRPSEGELQPGMSGDIAEGKLHANIVLAEDVKEYAPLFGEIADAYHEKRLFAEAGQIYEVLGGDPETSSIHILMQAADCRRVLGDLKEAAEVYEHIIAADPTHRDAKLHLAETYENLGEIRKALDLALQVCASRKRNQSGGRQGSSGPDTDQPRAISLFDEQSRKAGKSGKSQRLSMAELRQAETSAEKEVVLWYHRVTELWPKMLLGQEDAVREWLVEAEKLIEMFRHTRPLFSTTGHQGFRGMFPRSTRRKVTEASEDSLVLRLQLELGGEGTSQQRSQSAKGRYVDNFRTITFDDWLRLFMQYAFLLTSRDEFDFAVEILKHISWSNAFQNRAAQDTIRFAIITCAIHGDRYPVAVEQARKLVNTHQFNNEPFRILLASLGHGMHATDAFLASTLSKHLLRELKTSDMAFRDKDSLKWNNVTKRYAPVTPGKAKDEDDDDDVGGDAPDEPGKEAQQFVKPKIPTKQNPMGVAVYGQICLAARSYQSALFYLLHAYEMHQEDPMICLCLAIASIGRAMQRQADNRHHLITQGLAFLSKYRSLRGEDSSQVEEVEYNFGRAFHQLGLLTHAARHYERVLEATETRLRQEEEDPGVARTAAYNLSLVYVSTGATPKAEALYRRWLSV</sequence>
<keyword evidence="3" id="KW-1185">Reference proteome</keyword>
<feature type="region of interest" description="Disordered" evidence="1">
    <location>
        <begin position="1"/>
        <end position="49"/>
    </location>
</feature>
<feature type="region of interest" description="Disordered" evidence="1">
    <location>
        <begin position="496"/>
        <end position="515"/>
    </location>
</feature>
<gene>
    <name evidence="2" type="primary">TFC4</name>
    <name evidence="2" type="ORF">EIP91_008755</name>
</gene>
<accession>A0A4R0RPM9</accession>
<dbReference type="SMART" id="SM00028">
    <property type="entry name" value="TPR"/>
    <property type="match status" value="6"/>
</dbReference>
<dbReference type="GO" id="GO:0000127">
    <property type="term" value="C:transcription factor TFIIIC complex"/>
    <property type="evidence" value="ECO:0007669"/>
    <property type="project" value="TreeGrafter"/>
</dbReference>
<comment type="caution">
    <text evidence="2">The sequence shown here is derived from an EMBL/GenBank/DDBJ whole genome shotgun (WGS) entry which is preliminary data.</text>
</comment>
<evidence type="ECO:0000313" key="2">
    <source>
        <dbReference type="EMBL" id="TCD69113.1"/>
    </source>
</evidence>
<dbReference type="OrthoDB" id="9991317at2759"/>
<dbReference type="Gene3D" id="1.25.40.10">
    <property type="entry name" value="Tetratricopeptide repeat domain"/>
    <property type="match status" value="3"/>
</dbReference>
<dbReference type="SUPFAM" id="SSF48452">
    <property type="entry name" value="TPR-like"/>
    <property type="match status" value="3"/>
</dbReference>
<evidence type="ECO:0000313" key="3">
    <source>
        <dbReference type="Proteomes" id="UP000292702"/>
    </source>
</evidence>
<feature type="region of interest" description="Disordered" evidence="1">
    <location>
        <begin position="791"/>
        <end position="824"/>
    </location>
</feature>
<feature type="compositionally biased region" description="Acidic residues" evidence="1">
    <location>
        <begin position="1"/>
        <end position="36"/>
    </location>
</feature>
<dbReference type="EMBL" id="RWJN01000049">
    <property type="protein sequence ID" value="TCD69113.1"/>
    <property type="molecule type" value="Genomic_DNA"/>
</dbReference>
<dbReference type="Pfam" id="PF14559">
    <property type="entry name" value="TPR_19"/>
    <property type="match status" value="1"/>
</dbReference>
<dbReference type="STRING" id="92696.A0A4R0RPM9"/>